<keyword evidence="2" id="KW-1133">Transmembrane helix</keyword>
<evidence type="ECO:0000256" key="1">
    <source>
        <dbReference type="SAM" id="Coils"/>
    </source>
</evidence>
<organism evidence="3">
    <name type="scientific">mine drainage metagenome</name>
    <dbReference type="NCBI Taxonomy" id="410659"/>
    <lineage>
        <taxon>unclassified sequences</taxon>
        <taxon>metagenomes</taxon>
        <taxon>ecological metagenomes</taxon>
    </lineage>
</organism>
<reference evidence="3" key="1">
    <citation type="submission" date="2009-10" db="EMBL/GenBank/DDBJ databases">
        <title>Diversity of trophic interactions inside an arsenic-rich microbial ecosystem.</title>
        <authorList>
            <person name="Bertin P.N."/>
            <person name="Heinrich-Salmeron A."/>
            <person name="Pelletier E."/>
            <person name="Goulhen-Chollet F."/>
            <person name="Arsene-Ploetze F."/>
            <person name="Gallien S."/>
            <person name="Calteau A."/>
            <person name="Vallenet D."/>
            <person name="Casiot C."/>
            <person name="Chane-Woon-Ming B."/>
            <person name="Giloteaux L."/>
            <person name="Barakat M."/>
            <person name="Bonnefoy V."/>
            <person name="Bruneel O."/>
            <person name="Chandler M."/>
            <person name="Cleiss J."/>
            <person name="Duran R."/>
            <person name="Elbaz-Poulichet F."/>
            <person name="Fonknechten N."/>
            <person name="Lauga B."/>
            <person name="Mornico D."/>
            <person name="Ortet P."/>
            <person name="Schaeffer C."/>
            <person name="Siguier P."/>
            <person name="Alexander Thil Smith A."/>
            <person name="Van Dorsselaer A."/>
            <person name="Weissenbach J."/>
            <person name="Medigue C."/>
            <person name="Le Paslier D."/>
        </authorList>
    </citation>
    <scope>NUCLEOTIDE SEQUENCE</scope>
</reference>
<protein>
    <submittedName>
        <fullName evidence="3">Putative ATP synthase protein I</fullName>
    </submittedName>
</protein>
<evidence type="ECO:0000313" key="3">
    <source>
        <dbReference type="EMBL" id="CBI04799.1"/>
    </source>
</evidence>
<keyword evidence="1" id="KW-0175">Coiled coil</keyword>
<keyword evidence="2" id="KW-0812">Transmembrane</keyword>
<dbReference type="Pfam" id="PF09527">
    <property type="entry name" value="ATPase_gene1"/>
    <property type="match status" value="1"/>
</dbReference>
<proteinExistence type="predicted"/>
<comment type="caution">
    <text evidence="3">The sequence shown here is derived from an EMBL/GenBank/DDBJ whole genome shotgun (WGS) entry which is preliminary data.</text>
</comment>
<evidence type="ECO:0000256" key="2">
    <source>
        <dbReference type="SAM" id="Phobius"/>
    </source>
</evidence>
<dbReference type="AlphaFoldDB" id="E6QC73"/>
<sequence>MNGYEGLIERVKQQTLRMKKAQREHAGLLAQTFYLGTLGLLLVLPPVAGAYLGNWLDDLSGGYSMHWTLSLIFLGVVIGAFNVYLFIKD</sequence>
<feature type="transmembrane region" description="Helical" evidence="2">
    <location>
        <begin position="26"/>
        <end position="47"/>
    </location>
</feature>
<feature type="coiled-coil region" evidence="1">
    <location>
        <begin position="4"/>
        <end position="31"/>
    </location>
</feature>
<accession>E6QC73</accession>
<gene>
    <name evidence="3" type="ORF">CARN5_1749</name>
</gene>
<keyword evidence="2" id="KW-0472">Membrane</keyword>
<dbReference type="EMBL" id="CABP01000084">
    <property type="protein sequence ID" value="CBI04799.1"/>
    <property type="molecule type" value="Genomic_DNA"/>
</dbReference>
<dbReference type="InterPro" id="IPR032820">
    <property type="entry name" value="ATPase_put"/>
</dbReference>
<name>E6QC73_9ZZZZ</name>
<feature type="transmembrane region" description="Helical" evidence="2">
    <location>
        <begin position="67"/>
        <end position="87"/>
    </location>
</feature>